<dbReference type="EMBL" id="BARS01007008">
    <property type="protein sequence ID" value="GAF76931.1"/>
    <property type="molecule type" value="Genomic_DNA"/>
</dbReference>
<protein>
    <recommendedName>
        <fullName evidence="2">Aminotransferase class I/classII domain-containing protein</fullName>
    </recommendedName>
</protein>
<dbReference type="InterPro" id="IPR015421">
    <property type="entry name" value="PyrdxlP-dep_Trfase_major"/>
</dbReference>
<feature type="non-terminal residue" evidence="1">
    <location>
        <position position="165"/>
    </location>
</feature>
<name>X0SP77_9ZZZZ</name>
<dbReference type="GO" id="GO:0008483">
    <property type="term" value="F:transaminase activity"/>
    <property type="evidence" value="ECO:0007669"/>
    <property type="project" value="TreeGrafter"/>
</dbReference>
<dbReference type="GO" id="GO:0030170">
    <property type="term" value="F:pyridoxal phosphate binding"/>
    <property type="evidence" value="ECO:0007669"/>
    <property type="project" value="TreeGrafter"/>
</dbReference>
<dbReference type="Pfam" id="PF01041">
    <property type="entry name" value="DegT_DnrJ_EryC1"/>
    <property type="match status" value="1"/>
</dbReference>
<evidence type="ECO:0008006" key="2">
    <source>
        <dbReference type="Google" id="ProtNLM"/>
    </source>
</evidence>
<dbReference type="Gene3D" id="3.40.640.10">
    <property type="entry name" value="Type I PLP-dependent aspartate aminotransferase-like (Major domain)"/>
    <property type="match status" value="1"/>
</dbReference>
<dbReference type="PANTHER" id="PTHR30244:SF34">
    <property type="entry name" value="DTDP-4-AMINO-4,6-DIDEOXYGALACTOSE TRANSAMINASE"/>
    <property type="match status" value="1"/>
</dbReference>
<dbReference type="SUPFAM" id="SSF53383">
    <property type="entry name" value="PLP-dependent transferases"/>
    <property type="match status" value="1"/>
</dbReference>
<dbReference type="InterPro" id="IPR000653">
    <property type="entry name" value="DegT/StrS_aminotransferase"/>
</dbReference>
<dbReference type="GO" id="GO:0000271">
    <property type="term" value="P:polysaccharide biosynthetic process"/>
    <property type="evidence" value="ECO:0007669"/>
    <property type="project" value="TreeGrafter"/>
</dbReference>
<organism evidence="1">
    <name type="scientific">marine sediment metagenome</name>
    <dbReference type="NCBI Taxonomy" id="412755"/>
    <lineage>
        <taxon>unclassified sequences</taxon>
        <taxon>metagenomes</taxon>
        <taxon>ecological metagenomes</taxon>
    </lineage>
</organism>
<evidence type="ECO:0000313" key="1">
    <source>
        <dbReference type="EMBL" id="GAF76931.1"/>
    </source>
</evidence>
<comment type="caution">
    <text evidence="1">The sequence shown here is derived from an EMBL/GenBank/DDBJ whole genome shotgun (WGS) entry which is preliminary data.</text>
</comment>
<proteinExistence type="predicted"/>
<dbReference type="InterPro" id="IPR015424">
    <property type="entry name" value="PyrdxlP-dep_Trfase"/>
</dbReference>
<reference evidence="1" key="1">
    <citation type="journal article" date="2014" name="Front. Microbiol.">
        <title>High frequency of phylogenetically diverse reductive dehalogenase-homologous genes in deep subseafloor sedimentary metagenomes.</title>
        <authorList>
            <person name="Kawai M."/>
            <person name="Futagami T."/>
            <person name="Toyoda A."/>
            <person name="Takaki Y."/>
            <person name="Nishi S."/>
            <person name="Hori S."/>
            <person name="Arai W."/>
            <person name="Tsubouchi T."/>
            <person name="Morono Y."/>
            <person name="Uchiyama I."/>
            <person name="Ito T."/>
            <person name="Fujiyama A."/>
            <person name="Inagaki F."/>
            <person name="Takami H."/>
        </authorList>
    </citation>
    <scope>NUCLEOTIDE SEQUENCE</scope>
    <source>
        <strain evidence="1">Expedition CK06-06</strain>
    </source>
</reference>
<gene>
    <name evidence="1" type="ORF">S01H1_13573</name>
</gene>
<sequence>MIHLDAPDVGQLEKEYLNEAIDKNFVSTYAPLVSEFEGKMSDYLGKDTVAMNSGTSALHIALYALGIGKGDEVIVPSMTFVGTVNPILYVGAKPVFVDVDITWNIDPDEIERNITDKTKAIMPVHLYGNPCMIDEIMRIAKEHSLYVIEDAAEALGAKYKGKYVG</sequence>
<dbReference type="AlphaFoldDB" id="X0SP77"/>
<dbReference type="PANTHER" id="PTHR30244">
    <property type="entry name" value="TRANSAMINASE"/>
    <property type="match status" value="1"/>
</dbReference>
<accession>X0SP77</accession>